<dbReference type="Pfam" id="PF05199">
    <property type="entry name" value="GMC_oxred_C"/>
    <property type="match status" value="1"/>
</dbReference>
<dbReference type="PANTHER" id="PTHR11552:SF147">
    <property type="entry name" value="CHOLINE DEHYDROGENASE, MITOCHONDRIAL"/>
    <property type="match status" value="1"/>
</dbReference>
<dbReference type="InterPro" id="IPR036188">
    <property type="entry name" value="FAD/NAD-bd_sf"/>
</dbReference>
<dbReference type="NCBIfam" id="NF002550">
    <property type="entry name" value="PRK02106.1"/>
    <property type="match status" value="1"/>
</dbReference>
<dbReference type="InterPro" id="IPR007867">
    <property type="entry name" value="GMC_OxRtase_C"/>
</dbReference>
<organism evidence="9">
    <name type="scientific">Rhizobium leguminosarum</name>
    <dbReference type="NCBI Taxonomy" id="384"/>
    <lineage>
        <taxon>Bacteria</taxon>
        <taxon>Pseudomonadati</taxon>
        <taxon>Pseudomonadota</taxon>
        <taxon>Alphaproteobacteria</taxon>
        <taxon>Hyphomicrobiales</taxon>
        <taxon>Rhizobiaceae</taxon>
        <taxon>Rhizobium/Agrobacterium group</taxon>
        <taxon>Rhizobium</taxon>
    </lineage>
</organism>
<comment type="caution">
    <text evidence="9">The sequence shown here is derived from an EMBL/GenBank/DDBJ whole genome shotgun (WGS) entry which is preliminary data.</text>
</comment>
<accession>A0A154IMH8</accession>
<reference evidence="9" key="1">
    <citation type="submission" date="2016-03" db="EMBL/GenBank/DDBJ databases">
        <title>Microsymbionts genomes from the relict species Vavilovia formosa.</title>
        <authorList>
            <person name="Chirak E."/>
            <person name="Kimeklis A."/>
            <person name="Kopat V."/>
            <person name="Andronov E."/>
        </authorList>
    </citation>
    <scope>NUCLEOTIDE SEQUENCE [LARGE SCALE GENOMIC DNA]</scope>
    <source>
        <strain evidence="9">Vaf12</strain>
    </source>
</reference>
<name>A0A154IMH8_RHILE</name>
<dbReference type="SUPFAM" id="SSF51905">
    <property type="entry name" value="FAD/NAD(P)-binding domain"/>
    <property type="match status" value="1"/>
</dbReference>
<dbReference type="AlphaFoldDB" id="A0A154IMH8"/>
<evidence type="ECO:0000256" key="3">
    <source>
        <dbReference type="ARBA" id="ARBA00022630"/>
    </source>
</evidence>
<keyword evidence="4 5" id="KW-0274">FAD</keyword>
<dbReference type="PROSITE" id="PS00623">
    <property type="entry name" value="GMC_OXRED_1"/>
    <property type="match status" value="1"/>
</dbReference>
<evidence type="ECO:0000256" key="1">
    <source>
        <dbReference type="ARBA" id="ARBA00001974"/>
    </source>
</evidence>
<evidence type="ECO:0000256" key="2">
    <source>
        <dbReference type="ARBA" id="ARBA00010790"/>
    </source>
</evidence>
<dbReference type="RefSeq" id="WP_062940827.1">
    <property type="nucleotide sequence ID" value="NZ_CP171845.1"/>
</dbReference>
<sequence length="552" mass="60726">MSKISKAPSRGSYDYIIIGSGSAGSVLAGRLSEDGKNSVLLLEAGPSDQHIHIRMPAALPLPLANDRFNWFYTSEPEPFLNNRTVLEARGRVLGGSSSINGMNWVRGNPWDYDNWEALGLKGWSYKDVLPYFRRAETSDKGSNQYRGGKGPMMVETCKADSPLYRAFLKAGEQAGHSYIEDHNAYRQEGVHITQRNVGHGIRWSTSQAYIHAQPKRSNLDVVIGAKVTKIEFKGNRAVAVKATIMGKVFSINVDKEVLLAAGALNSPQLLMLSGIGDAEQLRKLSIPVVKDLPGVGRGLKDHVAAPVQYRATKPVSVVGQLTRLGKIKLGLQWILAKTGLGATNFFEVGGFFRTDPKFTVPNVQLEFVPLIGEMQHGSVNLENGFQYFLSLMRPKSEGRVWLASADPNVAPKFVFNFLQDEEDQKQAIAAIKEIRKIVAQPAWDDIRGEEVTPGKHVQSDEELLEFLKKEAGTNYHPCCSCRMGTDDMSVVDTHAKVHGFENLRVIDASIMPAIVSGNLNAPVIMMAEKLADDILGKKLSQEPAPFYQPEVA</sequence>
<dbReference type="InterPro" id="IPR012132">
    <property type="entry name" value="GMC_OxRdtase"/>
</dbReference>
<dbReference type="SUPFAM" id="SSF54373">
    <property type="entry name" value="FAD-linked reductases, C-terminal domain"/>
    <property type="match status" value="1"/>
</dbReference>
<evidence type="ECO:0000256" key="5">
    <source>
        <dbReference type="PIRSR" id="PIRSR000137-2"/>
    </source>
</evidence>
<dbReference type="GO" id="GO:0019285">
    <property type="term" value="P:glycine betaine biosynthetic process from choline"/>
    <property type="evidence" value="ECO:0007669"/>
    <property type="project" value="TreeGrafter"/>
</dbReference>
<evidence type="ECO:0000256" key="4">
    <source>
        <dbReference type="ARBA" id="ARBA00022827"/>
    </source>
</evidence>
<dbReference type="GO" id="GO:0016020">
    <property type="term" value="C:membrane"/>
    <property type="evidence" value="ECO:0007669"/>
    <property type="project" value="TreeGrafter"/>
</dbReference>
<gene>
    <name evidence="9" type="ORF">A4A59_12185</name>
</gene>
<evidence type="ECO:0000259" key="7">
    <source>
        <dbReference type="PROSITE" id="PS00623"/>
    </source>
</evidence>
<comment type="similarity">
    <text evidence="2 6">Belongs to the GMC oxidoreductase family.</text>
</comment>
<proteinExistence type="inferred from homology"/>
<dbReference type="GO" id="GO:0008812">
    <property type="term" value="F:choline dehydrogenase activity"/>
    <property type="evidence" value="ECO:0007669"/>
    <property type="project" value="TreeGrafter"/>
</dbReference>
<protein>
    <submittedName>
        <fullName evidence="9">Choline dehydrogenase</fullName>
    </submittedName>
</protein>
<keyword evidence="3 6" id="KW-0285">Flavoprotein</keyword>
<dbReference type="EMBL" id="LVYU01000078">
    <property type="protein sequence ID" value="KZB01791.1"/>
    <property type="molecule type" value="Genomic_DNA"/>
</dbReference>
<feature type="binding site" evidence="5">
    <location>
        <position position="227"/>
    </location>
    <ligand>
        <name>FAD</name>
        <dbReference type="ChEBI" id="CHEBI:57692"/>
    </ligand>
</feature>
<dbReference type="PIRSF" id="PIRSF000137">
    <property type="entry name" value="Alcohol_oxidase"/>
    <property type="match status" value="1"/>
</dbReference>
<dbReference type="Gene3D" id="3.30.560.10">
    <property type="entry name" value="Glucose Oxidase, domain 3"/>
    <property type="match status" value="1"/>
</dbReference>
<comment type="cofactor">
    <cofactor evidence="1 5">
        <name>FAD</name>
        <dbReference type="ChEBI" id="CHEBI:57692"/>
    </cofactor>
</comment>
<feature type="domain" description="Glucose-methanol-choline oxidoreductase N-terminal" evidence="8">
    <location>
        <begin position="262"/>
        <end position="276"/>
    </location>
</feature>
<dbReference type="InterPro" id="IPR000172">
    <property type="entry name" value="GMC_OxRdtase_N"/>
</dbReference>
<feature type="binding site" evidence="5">
    <location>
        <position position="92"/>
    </location>
    <ligand>
        <name>FAD</name>
        <dbReference type="ChEBI" id="CHEBI:57692"/>
    </ligand>
</feature>
<feature type="domain" description="Glucose-methanol-choline oxidoreductase N-terminal" evidence="7">
    <location>
        <begin position="90"/>
        <end position="113"/>
    </location>
</feature>
<dbReference type="Pfam" id="PF00732">
    <property type="entry name" value="GMC_oxred_N"/>
    <property type="match status" value="1"/>
</dbReference>
<dbReference type="PROSITE" id="PS00624">
    <property type="entry name" value="GMC_OXRED_2"/>
    <property type="match status" value="1"/>
</dbReference>
<dbReference type="GO" id="GO:0050660">
    <property type="term" value="F:flavin adenine dinucleotide binding"/>
    <property type="evidence" value="ECO:0007669"/>
    <property type="project" value="InterPro"/>
</dbReference>
<dbReference type="PANTHER" id="PTHR11552">
    <property type="entry name" value="GLUCOSE-METHANOL-CHOLINE GMC OXIDOREDUCTASE"/>
    <property type="match status" value="1"/>
</dbReference>
<evidence type="ECO:0000259" key="8">
    <source>
        <dbReference type="PROSITE" id="PS00624"/>
    </source>
</evidence>
<evidence type="ECO:0000256" key="6">
    <source>
        <dbReference type="RuleBase" id="RU003968"/>
    </source>
</evidence>
<evidence type="ECO:0000313" key="9">
    <source>
        <dbReference type="EMBL" id="KZB01791.1"/>
    </source>
</evidence>
<dbReference type="Gene3D" id="3.50.50.60">
    <property type="entry name" value="FAD/NAD(P)-binding domain"/>
    <property type="match status" value="1"/>
</dbReference>